<name>A0A2P6NRP6_9EUKA</name>
<evidence type="ECO:0000313" key="1">
    <source>
        <dbReference type="EMBL" id="PRP86590.1"/>
    </source>
</evidence>
<sequence>MWNGFLGAAVGSARPLPDPLLPFSGRRSRLCFIASHHIIQTETIEMVDKFSFFMPKKSQPEKEMTVVHVCPVIPRVKHHKCGQRMSAPISIPTRRCIHCEDDMEPRSRSPMDEEELRSFDVPFSHNRVRSWTLV</sequence>
<protein>
    <submittedName>
        <fullName evidence="1">Uncharacterized protein</fullName>
    </submittedName>
</protein>
<dbReference type="EMBL" id="MDYQ01000029">
    <property type="protein sequence ID" value="PRP86590.1"/>
    <property type="molecule type" value="Genomic_DNA"/>
</dbReference>
<dbReference type="InParanoid" id="A0A2P6NRP6"/>
<comment type="caution">
    <text evidence="1">The sequence shown here is derived from an EMBL/GenBank/DDBJ whole genome shotgun (WGS) entry which is preliminary data.</text>
</comment>
<evidence type="ECO:0000313" key="2">
    <source>
        <dbReference type="Proteomes" id="UP000241769"/>
    </source>
</evidence>
<organism evidence="1 2">
    <name type="scientific">Planoprotostelium fungivorum</name>
    <dbReference type="NCBI Taxonomy" id="1890364"/>
    <lineage>
        <taxon>Eukaryota</taxon>
        <taxon>Amoebozoa</taxon>
        <taxon>Evosea</taxon>
        <taxon>Variosea</taxon>
        <taxon>Cavosteliida</taxon>
        <taxon>Cavosteliaceae</taxon>
        <taxon>Planoprotostelium</taxon>
    </lineage>
</organism>
<reference evidence="1 2" key="1">
    <citation type="journal article" date="2018" name="Genome Biol. Evol.">
        <title>Multiple Roots of Fruiting Body Formation in Amoebozoa.</title>
        <authorList>
            <person name="Hillmann F."/>
            <person name="Forbes G."/>
            <person name="Novohradska S."/>
            <person name="Ferling I."/>
            <person name="Riege K."/>
            <person name="Groth M."/>
            <person name="Westermann M."/>
            <person name="Marz M."/>
            <person name="Spaller T."/>
            <person name="Winckler T."/>
            <person name="Schaap P."/>
            <person name="Glockner G."/>
        </authorList>
    </citation>
    <scope>NUCLEOTIDE SEQUENCE [LARGE SCALE GENOMIC DNA]</scope>
    <source>
        <strain evidence="1 2">Jena</strain>
    </source>
</reference>
<dbReference type="Proteomes" id="UP000241769">
    <property type="component" value="Unassembled WGS sequence"/>
</dbReference>
<gene>
    <name evidence="1" type="ORF">PROFUN_05228</name>
</gene>
<accession>A0A2P6NRP6</accession>
<proteinExistence type="predicted"/>
<keyword evidence="2" id="KW-1185">Reference proteome</keyword>
<dbReference type="AlphaFoldDB" id="A0A2P6NRP6"/>